<keyword evidence="3" id="KW-1185">Reference proteome</keyword>
<sequence>MKKLIISIMFFTLCIFMSGCSRDNQKTIWNMRSIQDNNGKVIYCCDKNKDIYPNATIKDIVCVLQGSSITITDKNRSNEWIGKCTIIDSSENIYEIIFDNNETGTMGKSVTKYADNTQENTLVISCKGYTVYFTENTDKTN</sequence>
<dbReference type="PROSITE" id="PS51257">
    <property type="entry name" value="PROKAR_LIPOPROTEIN"/>
    <property type="match status" value="1"/>
</dbReference>
<dbReference type="EMBL" id="JAUSWG010000003">
    <property type="protein sequence ID" value="MDQ0555991.1"/>
    <property type="molecule type" value="Genomic_DNA"/>
</dbReference>
<evidence type="ECO:0000313" key="2">
    <source>
        <dbReference type="EMBL" id="MDQ0555991.1"/>
    </source>
</evidence>
<dbReference type="Proteomes" id="UP001232584">
    <property type="component" value="Unassembled WGS sequence"/>
</dbReference>
<reference evidence="2 3" key="1">
    <citation type="submission" date="2023-07" db="EMBL/GenBank/DDBJ databases">
        <title>Genomic Encyclopedia of Type Strains, Phase IV (KMG-IV): sequencing the most valuable type-strain genomes for metagenomic binning, comparative biology and taxonomic classification.</title>
        <authorList>
            <person name="Goeker M."/>
        </authorList>
    </citation>
    <scope>NUCLEOTIDE SEQUENCE [LARGE SCALE GENOMIC DNA]</scope>
    <source>
        <strain evidence="2 3">DSM 15049</strain>
    </source>
</reference>
<organism evidence="2 3">
    <name type="scientific">Paraclostridium ghonii</name>
    <dbReference type="NCBI Taxonomy" id="29358"/>
    <lineage>
        <taxon>Bacteria</taxon>
        <taxon>Bacillati</taxon>
        <taxon>Bacillota</taxon>
        <taxon>Clostridia</taxon>
        <taxon>Peptostreptococcales</taxon>
        <taxon>Peptostreptococcaceae</taxon>
        <taxon>Paraclostridium</taxon>
    </lineage>
</organism>
<name>A0ABU0MYJ6_9FIRM</name>
<gene>
    <name evidence="2" type="ORF">QOZ92_001104</name>
</gene>
<dbReference type="RefSeq" id="WP_307504306.1">
    <property type="nucleotide sequence ID" value="NZ_BAAACE010000014.1"/>
</dbReference>
<feature type="chain" id="PRO_5045959970" description="Lipoprotein" evidence="1">
    <location>
        <begin position="22"/>
        <end position="141"/>
    </location>
</feature>
<evidence type="ECO:0000313" key="3">
    <source>
        <dbReference type="Proteomes" id="UP001232584"/>
    </source>
</evidence>
<protein>
    <recommendedName>
        <fullName evidence="4">Lipoprotein</fullName>
    </recommendedName>
</protein>
<evidence type="ECO:0000256" key="1">
    <source>
        <dbReference type="SAM" id="SignalP"/>
    </source>
</evidence>
<feature type="signal peptide" evidence="1">
    <location>
        <begin position="1"/>
        <end position="21"/>
    </location>
</feature>
<keyword evidence="1" id="KW-0732">Signal</keyword>
<comment type="caution">
    <text evidence="2">The sequence shown here is derived from an EMBL/GenBank/DDBJ whole genome shotgun (WGS) entry which is preliminary data.</text>
</comment>
<proteinExistence type="predicted"/>
<evidence type="ECO:0008006" key="4">
    <source>
        <dbReference type="Google" id="ProtNLM"/>
    </source>
</evidence>
<accession>A0ABU0MYJ6</accession>